<dbReference type="InterPro" id="IPR052618">
    <property type="entry name" value="ComplexI_NDUFA12"/>
</dbReference>
<name>A0A6J0SSF1_9SAUR</name>
<organism evidence="3 4">
    <name type="scientific">Pogona vitticeps</name>
    <name type="common">central bearded dragon</name>
    <dbReference type="NCBI Taxonomy" id="103695"/>
    <lineage>
        <taxon>Eukaryota</taxon>
        <taxon>Metazoa</taxon>
        <taxon>Chordata</taxon>
        <taxon>Craniata</taxon>
        <taxon>Vertebrata</taxon>
        <taxon>Euteleostomi</taxon>
        <taxon>Lepidosauria</taxon>
        <taxon>Squamata</taxon>
        <taxon>Bifurcata</taxon>
        <taxon>Unidentata</taxon>
        <taxon>Episquamata</taxon>
        <taxon>Toxicofera</taxon>
        <taxon>Iguania</taxon>
        <taxon>Acrodonta</taxon>
        <taxon>Agamidae</taxon>
        <taxon>Amphibolurinae</taxon>
        <taxon>Pogona</taxon>
    </lineage>
</organism>
<dbReference type="AlphaFoldDB" id="A0A6J0SSF1"/>
<dbReference type="InterPro" id="IPR007763">
    <property type="entry name" value="NDUFA12"/>
</dbReference>
<keyword evidence="3" id="KW-1185">Reference proteome</keyword>
<sequence length="174" mass="20325">MSGLWRLLRLWKVRLLGPEKQYVGSDPFGNKYYRIAKHEALGGQIIQERRFMEAGGIKEHEYEVGSIPVEWEAWMRKKRKDPPTVEEILKNENYKEEIKERIQEIYEKDRLLQAKEYEDGLVAEQLHTQIKGHASALPFGKNEPSEDPVSTAKTFQPGSWMPSKESPRKEEGNR</sequence>
<proteinExistence type="inferred from homology"/>
<dbReference type="GO" id="GO:0005739">
    <property type="term" value="C:mitochondrion"/>
    <property type="evidence" value="ECO:0007669"/>
    <property type="project" value="TreeGrafter"/>
</dbReference>
<dbReference type="PANTHER" id="PTHR32470">
    <property type="entry name" value="ADH DEHYDROGENASE [UBIQUINONE] 1 ALPHA SUBCOMPLEX ASSEMBLY FACTOR 2"/>
    <property type="match status" value="1"/>
</dbReference>
<accession>A0A6J0SSF1</accession>
<reference evidence="4" key="2">
    <citation type="submission" date="2025-08" db="UniProtKB">
        <authorList>
            <consortium name="RefSeq"/>
        </authorList>
    </citation>
    <scope>IDENTIFICATION</scope>
</reference>
<dbReference type="CTD" id="91942"/>
<dbReference type="Proteomes" id="UP001652642">
    <property type="component" value="Chromosome 2"/>
</dbReference>
<dbReference type="KEGG" id="pvt:110073926"/>
<dbReference type="GeneID" id="110073926"/>
<dbReference type="Pfam" id="PF05071">
    <property type="entry name" value="NDUFA12"/>
    <property type="match status" value="1"/>
</dbReference>
<reference evidence="3" key="1">
    <citation type="submission" date="2025-05" db="UniProtKB">
        <authorList>
            <consortium name="RefSeq"/>
        </authorList>
    </citation>
    <scope>NUCLEOTIDE SEQUENCE [LARGE SCALE GENOMIC DNA]</scope>
</reference>
<dbReference type="GO" id="GO:0045271">
    <property type="term" value="C:respiratory chain complex I"/>
    <property type="evidence" value="ECO:0007669"/>
    <property type="project" value="InterPro"/>
</dbReference>
<feature type="compositionally biased region" description="Basic and acidic residues" evidence="2">
    <location>
        <begin position="165"/>
        <end position="174"/>
    </location>
</feature>
<feature type="region of interest" description="Disordered" evidence="2">
    <location>
        <begin position="134"/>
        <end position="174"/>
    </location>
</feature>
<gene>
    <name evidence="4" type="primary">NDUFAF2</name>
</gene>
<evidence type="ECO:0000256" key="2">
    <source>
        <dbReference type="SAM" id="MobiDB-lite"/>
    </source>
</evidence>
<evidence type="ECO:0000313" key="3">
    <source>
        <dbReference type="Proteomes" id="UP001652642"/>
    </source>
</evidence>
<comment type="similarity">
    <text evidence="1">Belongs to the complex I NDUFA12 subunit family.</text>
</comment>
<evidence type="ECO:0000256" key="1">
    <source>
        <dbReference type="ARBA" id="ARBA00007355"/>
    </source>
</evidence>
<dbReference type="PANTHER" id="PTHR32470:SF2">
    <property type="entry name" value="NADH DEHYDROGENASE [UBIQUINONE] 1 ALPHA SUBCOMPLEX ASSEMBLY FACTOR 2"/>
    <property type="match status" value="1"/>
</dbReference>
<dbReference type="OrthoDB" id="10255576at2759"/>
<protein>
    <submittedName>
        <fullName evidence="4">NADH dehydrogenase [ubiquinone] 1 alpha subcomplex assembly factor 2 isoform X1</fullName>
    </submittedName>
</protein>
<dbReference type="FunCoup" id="A0A6J0SSF1">
    <property type="interactions" value="615"/>
</dbReference>
<evidence type="ECO:0000313" key="4">
    <source>
        <dbReference type="RefSeq" id="XP_020639316.2"/>
    </source>
</evidence>
<dbReference type="GO" id="GO:0032981">
    <property type="term" value="P:mitochondrial respiratory chain complex I assembly"/>
    <property type="evidence" value="ECO:0007669"/>
    <property type="project" value="TreeGrafter"/>
</dbReference>
<dbReference type="InParanoid" id="A0A6J0SSF1"/>
<dbReference type="RefSeq" id="XP_020639316.2">
    <property type="nucleotide sequence ID" value="XM_020783657.2"/>
</dbReference>